<dbReference type="Gene3D" id="2.40.160.210">
    <property type="entry name" value="Acyl-CoA thioesterase, double hotdog domain"/>
    <property type="match status" value="1"/>
</dbReference>
<protein>
    <submittedName>
        <fullName evidence="2">Thioesterase superfamily protein</fullName>
    </submittedName>
</protein>
<gene>
    <name evidence="2" type="ORF">FHX40_1564</name>
</gene>
<evidence type="ECO:0000313" key="2">
    <source>
        <dbReference type="EMBL" id="TQM74878.1"/>
    </source>
</evidence>
<sequence length="263" mass="28909">MAESAETLPFLVVDGDAFVPQPHARSPWSKDMLHGRILGGLLARTVEREHGDPDFHFARLTVDLFRNTPLVPLRVSTNRVRDGRRVRVVDAVVTSEQGPVGRASAVLLRRGEQPPGEVWAAPVWEMPPPERLGPPVPASNGWEPPMLLWRTTPWQSKERSRVWIREIHPLVEGEELTPFTRVALAAEFVSPLTHMGSDGLHFINADYTLCLSRLPKSDLIGMESNGHLSDEGVAVGQCTLYDESGPIGFGAVAAVANSVNVRL</sequence>
<proteinExistence type="predicted"/>
<comment type="caution">
    <text evidence="2">The sequence shown here is derived from an EMBL/GenBank/DDBJ whole genome shotgun (WGS) entry which is preliminary data.</text>
</comment>
<evidence type="ECO:0000313" key="3">
    <source>
        <dbReference type="Proteomes" id="UP000319213"/>
    </source>
</evidence>
<evidence type="ECO:0000259" key="1">
    <source>
        <dbReference type="Pfam" id="PF13622"/>
    </source>
</evidence>
<dbReference type="Pfam" id="PF13622">
    <property type="entry name" value="4HBT_3"/>
    <property type="match status" value="1"/>
</dbReference>
<accession>A0A543IWD0</accession>
<feature type="domain" description="Acyl-CoA thioesterase-like N-terminal HotDog" evidence="1">
    <location>
        <begin position="25"/>
        <end position="106"/>
    </location>
</feature>
<keyword evidence="3" id="KW-1185">Reference proteome</keyword>
<dbReference type="InterPro" id="IPR049449">
    <property type="entry name" value="TesB_ACOT8-like_N"/>
</dbReference>
<organism evidence="2 3">
    <name type="scientific">Thermopolyspora flexuosa</name>
    <dbReference type="NCBI Taxonomy" id="103836"/>
    <lineage>
        <taxon>Bacteria</taxon>
        <taxon>Bacillati</taxon>
        <taxon>Actinomycetota</taxon>
        <taxon>Actinomycetes</taxon>
        <taxon>Streptosporangiales</taxon>
        <taxon>Streptosporangiaceae</taxon>
        <taxon>Thermopolyspora</taxon>
    </lineage>
</organism>
<name>A0A543IWD0_9ACTN</name>
<dbReference type="Proteomes" id="UP000319213">
    <property type="component" value="Unassembled WGS sequence"/>
</dbReference>
<dbReference type="OrthoDB" id="1413770at2"/>
<reference evidence="2 3" key="1">
    <citation type="submission" date="2019-06" db="EMBL/GenBank/DDBJ databases">
        <title>Sequencing the genomes of 1000 actinobacteria strains.</title>
        <authorList>
            <person name="Klenk H.-P."/>
        </authorList>
    </citation>
    <scope>NUCLEOTIDE SEQUENCE [LARGE SCALE GENOMIC DNA]</scope>
    <source>
        <strain evidence="2 3">DSM 43186</strain>
    </source>
</reference>
<dbReference type="AlphaFoldDB" id="A0A543IWD0"/>
<dbReference type="RefSeq" id="WP_142258983.1">
    <property type="nucleotide sequence ID" value="NZ_BMPV01000003.1"/>
</dbReference>
<dbReference type="InterPro" id="IPR042171">
    <property type="entry name" value="Acyl-CoA_hotdog"/>
</dbReference>
<dbReference type="EMBL" id="VFPQ01000001">
    <property type="protein sequence ID" value="TQM74878.1"/>
    <property type="molecule type" value="Genomic_DNA"/>
</dbReference>